<dbReference type="InterPro" id="IPR036264">
    <property type="entry name" value="Bact_exopeptidase_dim_dom"/>
</dbReference>
<organism evidence="8 9">
    <name type="scientific">Linum tenue</name>
    <dbReference type="NCBI Taxonomy" id="586396"/>
    <lineage>
        <taxon>Eukaryota</taxon>
        <taxon>Viridiplantae</taxon>
        <taxon>Streptophyta</taxon>
        <taxon>Embryophyta</taxon>
        <taxon>Tracheophyta</taxon>
        <taxon>Spermatophyta</taxon>
        <taxon>Magnoliopsida</taxon>
        <taxon>eudicotyledons</taxon>
        <taxon>Gunneridae</taxon>
        <taxon>Pentapetalae</taxon>
        <taxon>rosids</taxon>
        <taxon>fabids</taxon>
        <taxon>Malpighiales</taxon>
        <taxon>Linaceae</taxon>
        <taxon>Linum</taxon>
    </lineage>
</organism>
<dbReference type="InterPro" id="IPR044757">
    <property type="entry name" value="ILR1-like_Hyd"/>
</dbReference>
<evidence type="ECO:0000256" key="5">
    <source>
        <dbReference type="PIRSR" id="PIRSR005962-1"/>
    </source>
</evidence>
<protein>
    <recommendedName>
        <fullName evidence="7">Peptidase M20 dimerisation domain-containing protein</fullName>
    </recommendedName>
</protein>
<comment type="caution">
    <text evidence="8">The sequence shown here is derived from an EMBL/GenBank/DDBJ whole genome shotgun (WGS) entry which is preliminary data.</text>
</comment>
<feature type="binding site" evidence="5">
    <location>
        <position position="407"/>
    </location>
    <ligand>
        <name>Mn(2+)</name>
        <dbReference type="ChEBI" id="CHEBI:29035"/>
        <label>2</label>
    </ligand>
</feature>
<sequence>MAWLITLTMVLCTCYAAADAAAENRPSQVGLSSLTDELLQMAREPEFLGWLRSVRRRIHEDPELAFHEFNTSRLVRSELDSLGIQYTWPVAETGVVGSVGSGSQPWFGLRADMDALPIQELVEWEHKSKNKGKMHACGHDAHVTMLLGAAKLLQLKQADLKGTVKLVFQPAEEGGAGAYHMLQTGALDNIQAMFGLHVYPDLPVGSIGSRPGTLLAGAGRFMASIRGTGGHAARPQDTRDPVLAAAFVILALQQIISRETDPLQAGSFVYMVQVISVGFVEGGRAENVIPETVRLGGTFRSATTEGLDDLRQRIRDVVEGQAAVHRCSGSVDFMTDTGRPYPATVNHREMYDHAKYVGEALLGKSNVKVIPPIMAAEDFSFYSQKMPAAIFVIGIKNETLKSDQPLHSPYFFIDEESFPVGAALNAAAAISYLENHSMLVNCDEPESHLPFAANII</sequence>
<dbReference type="SUPFAM" id="SSF53187">
    <property type="entry name" value="Zn-dependent exopeptidases"/>
    <property type="match status" value="1"/>
</dbReference>
<dbReference type="NCBIfam" id="TIGR01891">
    <property type="entry name" value="amidohydrolases"/>
    <property type="match status" value="1"/>
</dbReference>
<dbReference type="PIRSF" id="PIRSF005962">
    <property type="entry name" value="Pept_M20D_amidohydro"/>
    <property type="match status" value="1"/>
</dbReference>
<dbReference type="PANTHER" id="PTHR11014">
    <property type="entry name" value="PEPTIDASE M20 FAMILY MEMBER"/>
    <property type="match status" value="1"/>
</dbReference>
<proteinExistence type="inferred from homology"/>
<dbReference type="FunFam" id="3.30.70.360:FF:000001">
    <property type="entry name" value="N-acetyldiaminopimelate deacetylase"/>
    <property type="match status" value="1"/>
</dbReference>
<feature type="binding site" evidence="5">
    <location>
        <position position="173"/>
    </location>
    <ligand>
        <name>Mn(2+)</name>
        <dbReference type="ChEBI" id="CHEBI:29035"/>
        <label>1</label>
    </ligand>
</feature>
<keyword evidence="4 5" id="KW-0464">Manganese</keyword>
<accession>A0AAV0I4D8</accession>
<evidence type="ECO:0000256" key="6">
    <source>
        <dbReference type="SAM" id="SignalP"/>
    </source>
</evidence>
<dbReference type="Proteomes" id="UP001154282">
    <property type="component" value="Unassembled WGS sequence"/>
</dbReference>
<keyword evidence="9" id="KW-1185">Reference proteome</keyword>
<dbReference type="SUPFAM" id="SSF55031">
    <property type="entry name" value="Bacterial exopeptidase dimerisation domain"/>
    <property type="match status" value="1"/>
</dbReference>
<dbReference type="InterPro" id="IPR011650">
    <property type="entry name" value="Peptidase_M20_dimer"/>
</dbReference>
<feature type="binding site" evidence="5">
    <location>
        <position position="197"/>
    </location>
    <ligand>
        <name>Mn(2+)</name>
        <dbReference type="ChEBI" id="CHEBI:29035"/>
        <label>2</label>
    </ligand>
</feature>
<keyword evidence="5" id="KW-0479">Metal-binding</keyword>
<dbReference type="GO" id="GO:0005783">
    <property type="term" value="C:endoplasmic reticulum"/>
    <property type="evidence" value="ECO:0007669"/>
    <property type="project" value="TreeGrafter"/>
</dbReference>
<feature type="chain" id="PRO_5043976036" description="Peptidase M20 dimerisation domain-containing protein" evidence="6">
    <location>
        <begin position="17"/>
        <end position="456"/>
    </location>
</feature>
<dbReference type="InterPro" id="IPR017439">
    <property type="entry name" value="Amidohydrolase"/>
</dbReference>
<evidence type="ECO:0000256" key="4">
    <source>
        <dbReference type="ARBA" id="ARBA00023211"/>
    </source>
</evidence>
<evidence type="ECO:0000256" key="3">
    <source>
        <dbReference type="ARBA" id="ARBA00022801"/>
    </source>
</evidence>
<dbReference type="InterPro" id="IPR002933">
    <property type="entry name" value="Peptidase_M20"/>
</dbReference>
<feature type="binding site" evidence="5">
    <location>
        <position position="139"/>
    </location>
    <ligand>
        <name>Mn(2+)</name>
        <dbReference type="ChEBI" id="CHEBI:29035"/>
        <label>2</label>
    </ligand>
</feature>
<dbReference type="PANTHER" id="PTHR11014:SF63">
    <property type="entry name" value="METALLOPEPTIDASE, PUTATIVE (AFU_ORTHOLOGUE AFUA_6G09600)-RELATED"/>
    <property type="match status" value="1"/>
</dbReference>
<comment type="similarity">
    <text evidence="1">Belongs to the peptidase M20 family.</text>
</comment>
<dbReference type="CDD" id="cd08017">
    <property type="entry name" value="M20_IAA_Hyd"/>
    <property type="match status" value="1"/>
</dbReference>
<dbReference type="GO" id="GO:0009850">
    <property type="term" value="P:auxin metabolic process"/>
    <property type="evidence" value="ECO:0007669"/>
    <property type="project" value="InterPro"/>
</dbReference>
<evidence type="ECO:0000256" key="1">
    <source>
        <dbReference type="ARBA" id="ARBA00006153"/>
    </source>
</evidence>
<name>A0AAV0I4D8_9ROSI</name>
<dbReference type="AlphaFoldDB" id="A0AAV0I4D8"/>
<keyword evidence="2 6" id="KW-0732">Signal</keyword>
<evidence type="ECO:0000259" key="7">
    <source>
        <dbReference type="Pfam" id="PF07687"/>
    </source>
</evidence>
<feature type="domain" description="Peptidase M20 dimerisation" evidence="7">
    <location>
        <begin position="217"/>
        <end position="322"/>
    </location>
</feature>
<dbReference type="Pfam" id="PF07687">
    <property type="entry name" value="M20_dimer"/>
    <property type="match status" value="1"/>
</dbReference>
<keyword evidence="3" id="KW-0378">Hydrolase</keyword>
<evidence type="ECO:0000256" key="2">
    <source>
        <dbReference type="ARBA" id="ARBA00022729"/>
    </source>
</evidence>
<comment type="cofactor">
    <cofactor evidence="5">
        <name>Mn(2+)</name>
        <dbReference type="ChEBI" id="CHEBI:29035"/>
    </cofactor>
    <text evidence="5">The Mn(2+) ion enhances activity.</text>
</comment>
<evidence type="ECO:0000313" key="8">
    <source>
        <dbReference type="EMBL" id="CAI0391464.1"/>
    </source>
</evidence>
<dbReference type="Gene3D" id="3.40.630.10">
    <property type="entry name" value="Zn peptidases"/>
    <property type="match status" value="1"/>
</dbReference>
<evidence type="ECO:0000313" key="9">
    <source>
        <dbReference type="Proteomes" id="UP001154282"/>
    </source>
</evidence>
<dbReference type="EMBL" id="CAMGYJ010000003">
    <property type="protein sequence ID" value="CAI0391464.1"/>
    <property type="molecule type" value="Genomic_DNA"/>
</dbReference>
<dbReference type="GO" id="GO:0046872">
    <property type="term" value="F:metal ion binding"/>
    <property type="evidence" value="ECO:0007669"/>
    <property type="project" value="UniProtKB-KW"/>
</dbReference>
<feature type="signal peptide" evidence="6">
    <location>
        <begin position="1"/>
        <end position="16"/>
    </location>
</feature>
<feature type="binding site" evidence="5">
    <location>
        <position position="137"/>
    </location>
    <ligand>
        <name>Mn(2+)</name>
        <dbReference type="ChEBI" id="CHEBI:29035"/>
        <label>2</label>
    </ligand>
</feature>
<reference evidence="8" key="1">
    <citation type="submission" date="2022-08" db="EMBL/GenBank/DDBJ databases">
        <authorList>
            <person name="Gutierrez-Valencia J."/>
        </authorList>
    </citation>
    <scope>NUCLEOTIDE SEQUENCE</scope>
</reference>
<dbReference type="GO" id="GO:0010179">
    <property type="term" value="F:IAA-Ala conjugate hydrolase activity"/>
    <property type="evidence" value="ECO:0007669"/>
    <property type="project" value="TreeGrafter"/>
</dbReference>
<dbReference type="Gene3D" id="3.30.70.360">
    <property type="match status" value="1"/>
</dbReference>
<dbReference type="Pfam" id="PF01546">
    <property type="entry name" value="Peptidase_M20"/>
    <property type="match status" value="1"/>
</dbReference>
<gene>
    <name evidence="8" type="ORF">LITE_LOCUS7167</name>
</gene>